<comment type="caution">
    <text evidence="6">The sequence shown here is derived from an EMBL/GenBank/DDBJ whole genome shotgun (WGS) entry which is preliminary data.</text>
</comment>
<evidence type="ECO:0000259" key="5">
    <source>
        <dbReference type="PROSITE" id="PS50893"/>
    </source>
</evidence>
<accession>A0A839IPL2</accession>
<dbReference type="Proteomes" id="UP000565262">
    <property type="component" value="Unassembled WGS sequence"/>
</dbReference>
<proteinExistence type="inferred from homology"/>
<dbReference type="Gene3D" id="3.40.50.300">
    <property type="entry name" value="P-loop containing nucleotide triphosphate hydrolases"/>
    <property type="match status" value="1"/>
</dbReference>
<keyword evidence="2" id="KW-0813">Transport</keyword>
<dbReference type="InterPro" id="IPR003439">
    <property type="entry name" value="ABC_transporter-like_ATP-bd"/>
</dbReference>
<name>A0A839IPL2_9GAMM</name>
<dbReference type="InterPro" id="IPR003593">
    <property type="entry name" value="AAA+_ATPase"/>
</dbReference>
<dbReference type="GO" id="GO:0016887">
    <property type="term" value="F:ATP hydrolysis activity"/>
    <property type="evidence" value="ECO:0007669"/>
    <property type="project" value="InterPro"/>
</dbReference>
<dbReference type="Pfam" id="PF00005">
    <property type="entry name" value="ABC_tran"/>
    <property type="match status" value="1"/>
</dbReference>
<dbReference type="PROSITE" id="PS50893">
    <property type="entry name" value="ABC_TRANSPORTER_2"/>
    <property type="match status" value="1"/>
</dbReference>
<keyword evidence="3" id="KW-0547">Nucleotide-binding</keyword>
<dbReference type="SUPFAM" id="SSF52540">
    <property type="entry name" value="P-loop containing nucleoside triphosphate hydrolases"/>
    <property type="match status" value="1"/>
</dbReference>
<protein>
    <submittedName>
        <fullName evidence="6">ABC transporter ATP-binding protein</fullName>
    </submittedName>
</protein>
<dbReference type="CDD" id="cd03235">
    <property type="entry name" value="ABC_Metallic_Cations"/>
    <property type="match status" value="1"/>
</dbReference>
<keyword evidence="4 6" id="KW-0067">ATP-binding</keyword>
<evidence type="ECO:0000313" key="6">
    <source>
        <dbReference type="EMBL" id="MBB1487195.1"/>
    </source>
</evidence>
<dbReference type="SMART" id="SM00382">
    <property type="entry name" value="AAA"/>
    <property type="match status" value="1"/>
</dbReference>
<dbReference type="EMBL" id="JACJFM010000012">
    <property type="protein sequence ID" value="MBB1487195.1"/>
    <property type="molecule type" value="Genomic_DNA"/>
</dbReference>
<dbReference type="PROSITE" id="PS00211">
    <property type="entry name" value="ABC_TRANSPORTER_1"/>
    <property type="match status" value="1"/>
</dbReference>
<gene>
    <name evidence="6" type="ORF">H4O21_11300</name>
</gene>
<dbReference type="AlphaFoldDB" id="A0A839IPL2"/>
<evidence type="ECO:0000256" key="1">
    <source>
        <dbReference type="ARBA" id="ARBA00005417"/>
    </source>
</evidence>
<feature type="domain" description="ABC transporter" evidence="5">
    <location>
        <begin position="2"/>
        <end position="231"/>
    </location>
</feature>
<comment type="similarity">
    <text evidence="1">Belongs to the ABC transporter superfamily.</text>
</comment>
<dbReference type="PANTHER" id="PTHR42734:SF5">
    <property type="entry name" value="IRON TRANSPORT SYSTEM ATP-BINDING PROTEIN HI_0361-RELATED"/>
    <property type="match status" value="1"/>
</dbReference>
<dbReference type="InterPro" id="IPR027417">
    <property type="entry name" value="P-loop_NTPase"/>
</dbReference>
<evidence type="ECO:0000256" key="2">
    <source>
        <dbReference type="ARBA" id="ARBA00022448"/>
    </source>
</evidence>
<organism evidence="6 7">
    <name type="scientific">Oceanospirillum sediminis</name>
    <dbReference type="NCBI Taxonomy" id="2760088"/>
    <lineage>
        <taxon>Bacteria</taxon>
        <taxon>Pseudomonadati</taxon>
        <taxon>Pseudomonadota</taxon>
        <taxon>Gammaproteobacteria</taxon>
        <taxon>Oceanospirillales</taxon>
        <taxon>Oceanospirillaceae</taxon>
        <taxon>Oceanospirillum</taxon>
    </lineage>
</organism>
<dbReference type="InterPro" id="IPR050153">
    <property type="entry name" value="Metal_Ion_Import_ABC"/>
</dbReference>
<dbReference type="GO" id="GO:0005524">
    <property type="term" value="F:ATP binding"/>
    <property type="evidence" value="ECO:0007669"/>
    <property type="project" value="UniProtKB-KW"/>
</dbReference>
<keyword evidence="7" id="KW-1185">Reference proteome</keyword>
<evidence type="ECO:0000256" key="4">
    <source>
        <dbReference type="ARBA" id="ARBA00022840"/>
    </source>
</evidence>
<evidence type="ECO:0000256" key="3">
    <source>
        <dbReference type="ARBA" id="ARBA00022741"/>
    </source>
</evidence>
<dbReference type="PANTHER" id="PTHR42734">
    <property type="entry name" value="METAL TRANSPORT SYSTEM ATP-BINDING PROTEIN TM_0124-RELATED"/>
    <property type="match status" value="1"/>
</dbReference>
<dbReference type="InterPro" id="IPR017871">
    <property type="entry name" value="ABC_transporter-like_CS"/>
</dbReference>
<sequence length="274" mass="30300">MIHCHNLTLGYDRHPVIHHFEAKISSGQMLAIVGGNGTGKSTLLKAIMGQLKPLEGSVDYPGINIKAIAYLPQIAQLDRSFPITVQEMVSSGLWLRTGAFRSLRTLFTRQSVKEVLKKTGLQGFEQRTLQALSGGQLQRVLFARMLLQNADLILLDEPFTGVDHATTQHLLTILHDLNCQGKTILAVLHDPALVKEHFPQTLLLQRGPEPCCQAVIGQSEWVLDHYLMKKADIQLPLPDETAQVCQQTSAAYVISEPVTEGNTPEQQTQEVKNA</sequence>
<reference evidence="6 7" key="1">
    <citation type="submission" date="2020-08" db="EMBL/GenBank/DDBJ databases">
        <title>Oceanospirillum sp. nov. isolated from marine sediment.</title>
        <authorList>
            <person name="Ji X."/>
        </authorList>
    </citation>
    <scope>NUCLEOTIDE SEQUENCE [LARGE SCALE GENOMIC DNA]</scope>
    <source>
        <strain evidence="6 7">D5</strain>
    </source>
</reference>
<evidence type="ECO:0000313" key="7">
    <source>
        <dbReference type="Proteomes" id="UP000565262"/>
    </source>
</evidence>